<protein>
    <recommendedName>
        <fullName evidence="2">PIN domain-containing protein</fullName>
    </recommendedName>
</protein>
<dbReference type="PANTHER" id="PTHR35901:SF1">
    <property type="entry name" value="EXONUCLEASE VAPC9"/>
    <property type="match status" value="1"/>
</dbReference>
<reference evidence="3 4" key="1">
    <citation type="journal article" date="2016" name="Nat. Commun.">
        <title>Thousands of microbial genomes shed light on interconnected biogeochemical processes in an aquifer system.</title>
        <authorList>
            <person name="Anantharaman K."/>
            <person name="Brown C.T."/>
            <person name="Hug L.A."/>
            <person name="Sharon I."/>
            <person name="Castelle C.J."/>
            <person name="Probst A.J."/>
            <person name="Thomas B.C."/>
            <person name="Singh A."/>
            <person name="Wilkins M.J."/>
            <person name="Karaoz U."/>
            <person name="Brodie E.L."/>
            <person name="Williams K.H."/>
            <person name="Hubbard S.S."/>
            <person name="Banfield J.F."/>
        </authorList>
    </citation>
    <scope>NUCLEOTIDE SEQUENCE [LARGE SCALE GENOMIC DNA]</scope>
</reference>
<dbReference type="Pfam" id="PF01850">
    <property type="entry name" value="PIN"/>
    <property type="match status" value="1"/>
</dbReference>
<keyword evidence="1" id="KW-0460">Magnesium</keyword>
<proteinExistence type="predicted"/>
<dbReference type="InterPro" id="IPR044153">
    <property type="entry name" value="PIN_Pae0151-like"/>
</dbReference>
<dbReference type="CDD" id="cd09873">
    <property type="entry name" value="PIN_Pae0151-like"/>
    <property type="match status" value="1"/>
</dbReference>
<organism evidence="3 4">
    <name type="scientific">Candidatus Curtissbacteria bacterium RIFCSPLOWO2_01_FULL_42_50</name>
    <dbReference type="NCBI Taxonomy" id="1797730"/>
    <lineage>
        <taxon>Bacteria</taxon>
        <taxon>Candidatus Curtissiibacteriota</taxon>
    </lineage>
</organism>
<dbReference type="Gene3D" id="3.40.50.1010">
    <property type="entry name" value="5'-nuclease"/>
    <property type="match status" value="1"/>
</dbReference>
<dbReference type="PANTHER" id="PTHR35901">
    <property type="entry name" value="RIBONUCLEASE VAPC3"/>
    <property type="match status" value="1"/>
</dbReference>
<evidence type="ECO:0000313" key="4">
    <source>
        <dbReference type="Proteomes" id="UP000177039"/>
    </source>
</evidence>
<evidence type="ECO:0000256" key="1">
    <source>
        <dbReference type="ARBA" id="ARBA00022842"/>
    </source>
</evidence>
<evidence type="ECO:0000313" key="3">
    <source>
        <dbReference type="EMBL" id="OGD99055.1"/>
    </source>
</evidence>
<dbReference type="InterPro" id="IPR051619">
    <property type="entry name" value="TypeII_TA_RNase_PINc/VapC"/>
</dbReference>
<dbReference type="InterPro" id="IPR029060">
    <property type="entry name" value="PIN-like_dom_sf"/>
</dbReference>
<name>A0A1F5H4T3_9BACT</name>
<dbReference type="AlphaFoldDB" id="A0A1F5H4T3"/>
<comment type="caution">
    <text evidence="3">The sequence shown here is derived from an EMBL/GenBank/DDBJ whole genome shotgun (WGS) entry which is preliminary data.</text>
</comment>
<gene>
    <name evidence="3" type="ORF">A3B54_04705</name>
</gene>
<feature type="domain" description="PIN" evidence="2">
    <location>
        <begin position="9"/>
        <end position="131"/>
    </location>
</feature>
<dbReference type="Proteomes" id="UP000177039">
    <property type="component" value="Unassembled WGS sequence"/>
</dbReference>
<dbReference type="InterPro" id="IPR002716">
    <property type="entry name" value="PIN_dom"/>
</dbReference>
<sequence>MAAKIKTFVVDASFVLSSLLPDEKSPEADKLLGRYVAGEIDLVSTNVFELEVFNGLRSAILQNRIAKRDALAIAERFLKFSISCEGIDPYRAFLIAQKENLSVYDASYVFLARSKNLPLLTLDRRMARLAK</sequence>
<dbReference type="SUPFAM" id="SSF88723">
    <property type="entry name" value="PIN domain-like"/>
    <property type="match status" value="1"/>
</dbReference>
<dbReference type="EMBL" id="MFBT01000025">
    <property type="protein sequence ID" value="OGD99055.1"/>
    <property type="molecule type" value="Genomic_DNA"/>
</dbReference>
<evidence type="ECO:0000259" key="2">
    <source>
        <dbReference type="Pfam" id="PF01850"/>
    </source>
</evidence>
<accession>A0A1F5H4T3</accession>